<dbReference type="EMBL" id="JBHSXS010000008">
    <property type="protein sequence ID" value="MFC6881511.1"/>
    <property type="molecule type" value="Genomic_DNA"/>
</dbReference>
<accession>A0ABW2CLI5</accession>
<dbReference type="RefSeq" id="WP_302930988.1">
    <property type="nucleotide sequence ID" value="NZ_JBHSXE010000001.1"/>
</dbReference>
<evidence type="ECO:0000313" key="2">
    <source>
        <dbReference type="Proteomes" id="UP001596380"/>
    </source>
</evidence>
<protein>
    <submittedName>
        <fullName evidence="1">Uncharacterized protein</fullName>
    </submittedName>
</protein>
<comment type="caution">
    <text evidence="1">The sequence shown here is derived from an EMBL/GenBank/DDBJ whole genome shotgun (WGS) entry which is preliminary data.</text>
</comment>
<sequence>MLTDTLGTVLAACVSPADVSDRDGARVLLARCCADFPRLAHV</sequence>
<keyword evidence="2" id="KW-1185">Reference proteome</keyword>
<organism evidence="1 2">
    <name type="scientific">Actinomadura yumaensis</name>
    <dbReference type="NCBI Taxonomy" id="111807"/>
    <lineage>
        <taxon>Bacteria</taxon>
        <taxon>Bacillati</taxon>
        <taxon>Actinomycetota</taxon>
        <taxon>Actinomycetes</taxon>
        <taxon>Streptosporangiales</taxon>
        <taxon>Thermomonosporaceae</taxon>
        <taxon>Actinomadura</taxon>
    </lineage>
</organism>
<name>A0ABW2CLI5_9ACTN</name>
<gene>
    <name evidence="1" type="ORF">ACFQKB_17245</name>
</gene>
<dbReference type="Proteomes" id="UP001596380">
    <property type="component" value="Unassembled WGS sequence"/>
</dbReference>
<reference evidence="2" key="1">
    <citation type="journal article" date="2019" name="Int. J. Syst. Evol. Microbiol.">
        <title>The Global Catalogue of Microorganisms (GCM) 10K type strain sequencing project: providing services to taxonomists for standard genome sequencing and annotation.</title>
        <authorList>
            <consortium name="The Broad Institute Genomics Platform"/>
            <consortium name="The Broad Institute Genome Sequencing Center for Infectious Disease"/>
            <person name="Wu L."/>
            <person name="Ma J."/>
        </authorList>
    </citation>
    <scope>NUCLEOTIDE SEQUENCE [LARGE SCALE GENOMIC DNA]</scope>
    <source>
        <strain evidence="2">JCM 3369</strain>
    </source>
</reference>
<proteinExistence type="predicted"/>
<evidence type="ECO:0000313" key="1">
    <source>
        <dbReference type="EMBL" id="MFC6881511.1"/>
    </source>
</evidence>